<reference evidence="1" key="2">
    <citation type="submission" date="2023-01" db="EMBL/GenBank/DDBJ databases">
        <title>Draft genome sequence of Pseudoalteromonas tetraodonis strain NBRC 103034.</title>
        <authorList>
            <person name="Sun Q."/>
            <person name="Mori K."/>
        </authorList>
    </citation>
    <scope>NUCLEOTIDE SEQUENCE</scope>
    <source>
        <strain evidence="1">NBRC 103034</strain>
    </source>
</reference>
<accession>A0AA37W4D0</accession>
<dbReference type="Proteomes" id="UP001161408">
    <property type="component" value="Unassembled WGS sequence"/>
</dbReference>
<protein>
    <submittedName>
        <fullName evidence="1">Uncharacterized protein</fullName>
    </submittedName>
</protein>
<evidence type="ECO:0000313" key="1">
    <source>
        <dbReference type="EMBL" id="GLQ02991.1"/>
    </source>
</evidence>
<sequence length="52" mass="5451">MYPIAPANKSIINDPDIAGVKGAAASNMQTNENITAQSIIILNITSSMVFNS</sequence>
<dbReference type="EMBL" id="BSNE01000012">
    <property type="protein sequence ID" value="GLQ02991.1"/>
    <property type="molecule type" value="Genomic_DNA"/>
</dbReference>
<dbReference type="AlphaFoldDB" id="A0AA37W4D0"/>
<gene>
    <name evidence="1" type="ORF">GCM10007914_18720</name>
</gene>
<comment type="caution">
    <text evidence="1">The sequence shown here is derived from an EMBL/GenBank/DDBJ whole genome shotgun (WGS) entry which is preliminary data.</text>
</comment>
<proteinExistence type="predicted"/>
<organism evidence="1 2">
    <name type="scientific">Pseudoalteromonas tetraodonis GFC</name>
    <dbReference type="NCBI Taxonomy" id="1315271"/>
    <lineage>
        <taxon>Bacteria</taxon>
        <taxon>Pseudomonadati</taxon>
        <taxon>Pseudomonadota</taxon>
        <taxon>Gammaproteobacteria</taxon>
        <taxon>Alteromonadales</taxon>
        <taxon>Pseudoalteromonadaceae</taxon>
        <taxon>Pseudoalteromonas</taxon>
    </lineage>
</organism>
<evidence type="ECO:0000313" key="2">
    <source>
        <dbReference type="Proteomes" id="UP001161408"/>
    </source>
</evidence>
<name>A0AA37W4D0_9GAMM</name>
<keyword evidence="2" id="KW-1185">Reference proteome</keyword>
<reference evidence="1" key="1">
    <citation type="journal article" date="2014" name="Int. J. Syst. Evol. Microbiol.">
        <title>Complete genome sequence of Corynebacterium casei LMG S-19264T (=DSM 44701T), isolated from a smear-ripened cheese.</title>
        <authorList>
            <consortium name="US DOE Joint Genome Institute (JGI-PGF)"/>
            <person name="Walter F."/>
            <person name="Albersmeier A."/>
            <person name="Kalinowski J."/>
            <person name="Ruckert C."/>
        </authorList>
    </citation>
    <scope>NUCLEOTIDE SEQUENCE</scope>
    <source>
        <strain evidence="1">NBRC 103034</strain>
    </source>
</reference>